<dbReference type="Pfam" id="PF08642">
    <property type="entry name" value="Rxt3"/>
    <property type="match status" value="1"/>
</dbReference>
<feature type="region of interest" description="Disordered" evidence="1">
    <location>
        <begin position="394"/>
        <end position="433"/>
    </location>
</feature>
<dbReference type="RefSeq" id="XP_008719948.1">
    <property type="nucleotide sequence ID" value="XM_008721726.1"/>
</dbReference>
<feature type="compositionally biased region" description="Basic and acidic residues" evidence="1">
    <location>
        <begin position="714"/>
        <end position="736"/>
    </location>
</feature>
<dbReference type="Gene3D" id="2.170.130.20">
    <property type="entry name" value="LCCL-like domain"/>
    <property type="match status" value="1"/>
</dbReference>
<feature type="compositionally biased region" description="Pro residues" evidence="1">
    <location>
        <begin position="1"/>
        <end position="10"/>
    </location>
</feature>
<name>W2RPX2_CYPE1</name>
<dbReference type="EMBL" id="KB822723">
    <property type="protein sequence ID" value="ETN37779.1"/>
    <property type="molecule type" value="Genomic_DNA"/>
</dbReference>
<feature type="compositionally biased region" description="Polar residues" evidence="1">
    <location>
        <begin position="211"/>
        <end position="220"/>
    </location>
</feature>
<gene>
    <name evidence="2" type="ORF">HMPREF1541_07402</name>
</gene>
<accession>W2RPX2</accession>
<sequence>MSPPSYPPKSNPTEYSYKPRSTTPDRLGDYNQNRYRSGSGSMMQRPSPFTEISSAIDRQQPRYSETTQFGPQMPQRDEATERARRTSISGILQRPESAPQRPTMNGNPIPPNPLPRPESATPSMNGDPFSAPKAPSDRPGPLGGSYDTRPPPFSNRPPTAQPISFKEVRPFEKRDSQSSSPELRRVQPNGAERSFGSILNDGLGSQGMARQDSQLSQSSAFGGRYGPRAFSPFAPSVASQSMSVTSGPAEEQVRKGSDELSHRAILGLATESRRGRYSPVPQAVQGAQAQTPVPETGIKTEQGRVFAGLGGGLGASSTGPTSTPGGLSSSPLKDGTTRLSEENLMKMSRSTSGMGKRARKFDDELRAESDVGGAGKKGRKRSKYAHSYKIDLEDNARRGTPLSNSIQRTDSPLNVTSQPTQLSHHHHMPRQTDQRLLYKPKKTIRISSILTAAKRMPRKHLGTFKYDPAVSNPVTTKLGADKFDVSVRPNALPSFDGPDHVNCTYSIRVPKLWLQERERRMICRENFLWGSGIYTDDSDILAAAMHSGFIKSVPPEGVDRSLLDEIAKAQNTKIEGLVDPPEKPLVPEQDKDAVVTCVVLPSLEQYAGSARYGITSREWPDEKKGSVHDGVSFAVLKVEFVAGGVEARRMGRTGKERRERLRKELDDRKKGQERMKEMIEQMKSRMRRLGKVQRRTNGEHVRKELAGKAAMGSFKEKIRVEEQRQQQQKEKEKEQTLHASLDVGQAPGEWLQQLETSAVDA</sequence>
<feature type="compositionally biased region" description="Polar residues" evidence="1">
    <location>
        <begin position="11"/>
        <end position="44"/>
    </location>
</feature>
<feature type="compositionally biased region" description="Polar residues" evidence="1">
    <location>
        <begin position="237"/>
        <end position="246"/>
    </location>
</feature>
<dbReference type="HOGENOM" id="CLU_005227_0_0_1"/>
<feature type="compositionally biased region" description="Basic and acidic residues" evidence="1">
    <location>
        <begin position="166"/>
        <end position="176"/>
    </location>
</feature>
<organism evidence="2 3">
    <name type="scientific">Cyphellophora europaea (strain CBS 101466)</name>
    <name type="common">Phialophora europaea</name>
    <dbReference type="NCBI Taxonomy" id="1220924"/>
    <lineage>
        <taxon>Eukaryota</taxon>
        <taxon>Fungi</taxon>
        <taxon>Dikarya</taxon>
        <taxon>Ascomycota</taxon>
        <taxon>Pezizomycotina</taxon>
        <taxon>Eurotiomycetes</taxon>
        <taxon>Chaetothyriomycetidae</taxon>
        <taxon>Chaetothyriales</taxon>
        <taxon>Cyphellophoraceae</taxon>
        <taxon>Cyphellophora</taxon>
    </lineage>
</organism>
<dbReference type="Proteomes" id="UP000030752">
    <property type="component" value="Unassembled WGS sequence"/>
</dbReference>
<dbReference type="eggNOG" id="KOG4843">
    <property type="taxonomic scope" value="Eukaryota"/>
</dbReference>
<dbReference type="AlphaFoldDB" id="W2RPX2"/>
<feature type="compositionally biased region" description="Polar residues" evidence="1">
    <location>
        <begin position="50"/>
        <end position="70"/>
    </location>
</feature>
<feature type="compositionally biased region" description="Basic and acidic residues" evidence="1">
    <location>
        <begin position="335"/>
        <end position="344"/>
    </location>
</feature>
<dbReference type="InParanoid" id="W2RPX2"/>
<dbReference type="InterPro" id="IPR013951">
    <property type="entry name" value="Rxt3"/>
</dbReference>
<feature type="compositionally biased region" description="Polar residues" evidence="1">
    <location>
        <begin position="401"/>
        <end position="422"/>
    </location>
</feature>
<proteinExistence type="predicted"/>
<evidence type="ECO:0008006" key="4">
    <source>
        <dbReference type="Google" id="ProtNLM"/>
    </source>
</evidence>
<evidence type="ECO:0000256" key="1">
    <source>
        <dbReference type="SAM" id="MobiDB-lite"/>
    </source>
</evidence>
<dbReference type="STRING" id="1220924.W2RPX2"/>
<dbReference type="InterPro" id="IPR036609">
    <property type="entry name" value="LCCL_sf"/>
</dbReference>
<evidence type="ECO:0000313" key="3">
    <source>
        <dbReference type="Proteomes" id="UP000030752"/>
    </source>
</evidence>
<feature type="region of interest" description="Disordered" evidence="1">
    <location>
        <begin position="1"/>
        <end position="358"/>
    </location>
</feature>
<dbReference type="GeneID" id="19974741"/>
<reference evidence="2 3" key="1">
    <citation type="submission" date="2013-03" db="EMBL/GenBank/DDBJ databases">
        <title>The Genome Sequence of Phialophora europaea CBS 101466.</title>
        <authorList>
            <consortium name="The Broad Institute Genomics Platform"/>
            <person name="Cuomo C."/>
            <person name="de Hoog S."/>
            <person name="Gorbushina A."/>
            <person name="Walker B."/>
            <person name="Young S.K."/>
            <person name="Zeng Q."/>
            <person name="Gargeya S."/>
            <person name="Fitzgerald M."/>
            <person name="Haas B."/>
            <person name="Abouelleil A."/>
            <person name="Allen A.W."/>
            <person name="Alvarado L."/>
            <person name="Arachchi H.M."/>
            <person name="Berlin A.M."/>
            <person name="Chapman S.B."/>
            <person name="Gainer-Dewar J."/>
            <person name="Goldberg J."/>
            <person name="Griggs A."/>
            <person name="Gujja S."/>
            <person name="Hansen M."/>
            <person name="Howarth C."/>
            <person name="Imamovic A."/>
            <person name="Ireland A."/>
            <person name="Larimer J."/>
            <person name="McCowan C."/>
            <person name="Murphy C."/>
            <person name="Pearson M."/>
            <person name="Poon T.W."/>
            <person name="Priest M."/>
            <person name="Roberts A."/>
            <person name="Saif S."/>
            <person name="Shea T."/>
            <person name="Sisk P."/>
            <person name="Sykes S."/>
            <person name="Wortman J."/>
            <person name="Nusbaum C."/>
            <person name="Birren B."/>
        </authorList>
    </citation>
    <scope>NUCLEOTIDE SEQUENCE [LARGE SCALE GENOMIC DNA]</scope>
    <source>
        <strain evidence="2 3">CBS 101466</strain>
    </source>
</reference>
<keyword evidence="3" id="KW-1185">Reference proteome</keyword>
<protein>
    <recommendedName>
        <fullName evidence="4">Histone deacetylation protein Rxt3</fullName>
    </recommendedName>
</protein>
<evidence type="ECO:0000313" key="2">
    <source>
        <dbReference type="EMBL" id="ETN37779.1"/>
    </source>
</evidence>
<dbReference type="OrthoDB" id="3596986at2759"/>
<feature type="compositionally biased region" description="Low complexity" evidence="1">
    <location>
        <begin position="315"/>
        <end position="332"/>
    </location>
</feature>
<feature type="compositionally biased region" description="Basic and acidic residues" evidence="1">
    <location>
        <begin position="251"/>
        <end position="262"/>
    </location>
</feature>
<feature type="compositionally biased region" description="Basic and acidic residues" evidence="1">
    <location>
        <begin position="75"/>
        <end position="84"/>
    </location>
</feature>
<dbReference type="SUPFAM" id="SSF69848">
    <property type="entry name" value="LCCL domain"/>
    <property type="match status" value="1"/>
</dbReference>
<dbReference type="VEuPathDB" id="FungiDB:HMPREF1541_07402"/>
<feature type="compositionally biased region" description="Low complexity" evidence="1">
    <location>
        <begin position="279"/>
        <end position="294"/>
    </location>
</feature>
<feature type="region of interest" description="Disordered" evidence="1">
    <location>
        <begin position="707"/>
        <end position="749"/>
    </location>
</feature>